<evidence type="ECO:0000256" key="5">
    <source>
        <dbReference type="ARBA" id="ARBA00038359"/>
    </source>
</evidence>
<dbReference type="InterPro" id="IPR049326">
    <property type="entry name" value="Rhodopsin_dom_fungi"/>
</dbReference>
<evidence type="ECO:0000256" key="2">
    <source>
        <dbReference type="ARBA" id="ARBA00022692"/>
    </source>
</evidence>
<evidence type="ECO:0000259" key="8">
    <source>
        <dbReference type="Pfam" id="PF20684"/>
    </source>
</evidence>
<evidence type="ECO:0000256" key="3">
    <source>
        <dbReference type="ARBA" id="ARBA00022989"/>
    </source>
</evidence>
<keyword evidence="3 7" id="KW-1133">Transmembrane helix</keyword>
<keyword evidence="10" id="KW-1185">Reference proteome</keyword>
<feature type="transmembrane region" description="Helical" evidence="7">
    <location>
        <begin position="12"/>
        <end position="33"/>
    </location>
</feature>
<gene>
    <name evidence="9" type="ORF">ALECFALPRED_005609</name>
</gene>
<dbReference type="Proteomes" id="UP000664203">
    <property type="component" value="Unassembled WGS sequence"/>
</dbReference>
<feature type="compositionally biased region" description="Basic residues" evidence="6">
    <location>
        <begin position="290"/>
        <end position="300"/>
    </location>
</feature>
<dbReference type="GO" id="GO:0016020">
    <property type="term" value="C:membrane"/>
    <property type="evidence" value="ECO:0007669"/>
    <property type="project" value="UniProtKB-SubCell"/>
</dbReference>
<comment type="caution">
    <text evidence="9">The sequence shown here is derived from an EMBL/GenBank/DDBJ whole genome shotgun (WGS) entry which is preliminary data.</text>
</comment>
<keyword evidence="4 7" id="KW-0472">Membrane</keyword>
<proteinExistence type="inferred from homology"/>
<feature type="domain" description="Rhodopsin" evidence="8">
    <location>
        <begin position="31"/>
        <end position="259"/>
    </location>
</feature>
<dbReference type="PANTHER" id="PTHR33048">
    <property type="entry name" value="PTH11-LIKE INTEGRAL MEMBRANE PROTEIN (AFU_ORTHOLOGUE AFUA_5G11245)"/>
    <property type="match status" value="1"/>
</dbReference>
<feature type="transmembrane region" description="Helical" evidence="7">
    <location>
        <begin position="45"/>
        <end position="65"/>
    </location>
</feature>
<feature type="transmembrane region" description="Helical" evidence="7">
    <location>
        <begin position="234"/>
        <end position="254"/>
    </location>
</feature>
<feature type="transmembrane region" description="Helical" evidence="7">
    <location>
        <begin position="164"/>
        <end position="184"/>
    </location>
</feature>
<dbReference type="EMBL" id="CAJPDR010000355">
    <property type="protein sequence ID" value="CAF9933487.1"/>
    <property type="molecule type" value="Genomic_DNA"/>
</dbReference>
<keyword evidence="2 7" id="KW-0812">Transmembrane</keyword>
<feature type="compositionally biased region" description="Basic and acidic residues" evidence="6">
    <location>
        <begin position="356"/>
        <end position="379"/>
    </location>
</feature>
<feature type="transmembrane region" description="Helical" evidence="7">
    <location>
        <begin position="196"/>
        <end position="214"/>
    </location>
</feature>
<feature type="region of interest" description="Disordered" evidence="6">
    <location>
        <begin position="275"/>
        <end position="307"/>
    </location>
</feature>
<dbReference type="Pfam" id="PF20684">
    <property type="entry name" value="Fung_rhodopsin"/>
    <property type="match status" value="1"/>
</dbReference>
<accession>A0A8H3IMI8</accession>
<feature type="compositionally biased region" description="Polar residues" evidence="6">
    <location>
        <begin position="275"/>
        <end position="289"/>
    </location>
</feature>
<dbReference type="PANTHER" id="PTHR33048:SF57">
    <property type="entry name" value="INTEGRAL MEMBRANE PROTEIN-RELATED"/>
    <property type="match status" value="1"/>
</dbReference>
<comment type="subcellular location">
    <subcellularLocation>
        <location evidence="1">Membrane</location>
        <topology evidence="1">Multi-pass membrane protein</topology>
    </subcellularLocation>
</comment>
<protein>
    <recommendedName>
        <fullName evidence="8">Rhodopsin domain-containing protein</fullName>
    </recommendedName>
</protein>
<comment type="similarity">
    <text evidence="5">Belongs to the SAT4 family.</text>
</comment>
<feature type="region of interest" description="Disordered" evidence="6">
    <location>
        <begin position="356"/>
        <end position="402"/>
    </location>
</feature>
<evidence type="ECO:0000313" key="9">
    <source>
        <dbReference type="EMBL" id="CAF9933487.1"/>
    </source>
</evidence>
<feature type="transmembrane region" description="Helical" evidence="7">
    <location>
        <begin position="85"/>
        <end position="107"/>
    </location>
</feature>
<evidence type="ECO:0000256" key="6">
    <source>
        <dbReference type="SAM" id="MobiDB-lite"/>
    </source>
</evidence>
<feature type="transmembrane region" description="Helical" evidence="7">
    <location>
        <begin position="127"/>
        <end position="148"/>
    </location>
</feature>
<name>A0A8H3IMI8_9LECA</name>
<dbReference type="AlphaFoldDB" id="A0A8H3IMI8"/>
<evidence type="ECO:0000256" key="4">
    <source>
        <dbReference type="ARBA" id="ARBA00023136"/>
    </source>
</evidence>
<sequence length="402" mass="45292">MANCFTCDSTPVMHVCVLSAFSFATLLSVIFRFCARRIQRIRLELNDYLCIVGLVFTLASTVFTIRSTVLNSANPDLDWGDKALLVGQLLWITSVTSIRASVLALYIRIFRTPSFRVTCYVVQGFNLAYFVAVVLACCLICRPFAFLWDQSIDGFCGDQKSLDIFIGVFNLLMDITTVALPMPVLWGLQVRMKKKLIIAAMFSMGVAICAITVVRIKMTIDINAWNTQQQYATIALLACLEALLGVINACLPVMKPVFNKLMQTNIFSLFRTRTPTVSSGKPINTSPSNRKTHSSRRGGKYPHISPPRQIVHKDSLLMFSSDLPTDVRAPSIPLPSFSWRPLSRFYLPKAEWEHDTSEMSKDNEIGVMTDRDFGHRPSEGDSPTLPWQPQWRSHRKDAMNRC</sequence>
<evidence type="ECO:0000256" key="1">
    <source>
        <dbReference type="ARBA" id="ARBA00004141"/>
    </source>
</evidence>
<dbReference type="OrthoDB" id="10017208at2759"/>
<evidence type="ECO:0000256" key="7">
    <source>
        <dbReference type="SAM" id="Phobius"/>
    </source>
</evidence>
<dbReference type="InterPro" id="IPR052337">
    <property type="entry name" value="SAT4-like"/>
</dbReference>
<organism evidence="9 10">
    <name type="scientific">Alectoria fallacina</name>
    <dbReference type="NCBI Taxonomy" id="1903189"/>
    <lineage>
        <taxon>Eukaryota</taxon>
        <taxon>Fungi</taxon>
        <taxon>Dikarya</taxon>
        <taxon>Ascomycota</taxon>
        <taxon>Pezizomycotina</taxon>
        <taxon>Lecanoromycetes</taxon>
        <taxon>OSLEUM clade</taxon>
        <taxon>Lecanoromycetidae</taxon>
        <taxon>Lecanorales</taxon>
        <taxon>Lecanorineae</taxon>
        <taxon>Parmeliaceae</taxon>
        <taxon>Alectoria</taxon>
    </lineage>
</organism>
<evidence type="ECO:0000313" key="10">
    <source>
        <dbReference type="Proteomes" id="UP000664203"/>
    </source>
</evidence>
<reference evidence="9" key="1">
    <citation type="submission" date="2021-03" db="EMBL/GenBank/DDBJ databases">
        <authorList>
            <person name="Tagirdzhanova G."/>
        </authorList>
    </citation>
    <scope>NUCLEOTIDE SEQUENCE</scope>
</reference>